<reference evidence="4" key="2">
    <citation type="submission" date="2015-01" db="EMBL/GenBank/DDBJ databases">
        <title>Evolutionary Origins and Diversification of the Mycorrhizal Mutualists.</title>
        <authorList>
            <consortium name="DOE Joint Genome Institute"/>
            <consortium name="Mycorrhizal Genomics Consortium"/>
            <person name="Kohler A."/>
            <person name="Kuo A."/>
            <person name="Nagy L.G."/>
            <person name="Floudas D."/>
            <person name="Copeland A."/>
            <person name="Barry K.W."/>
            <person name="Cichocki N."/>
            <person name="Veneault-Fourrey C."/>
            <person name="LaButti K."/>
            <person name="Lindquist E.A."/>
            <person name="Lipzen A."/>
            <person name="Lundell T."/>
            <person name="Morin E."/>
            <person name="Murat C."/>
            <person name="Riley R."/>
            <person name="Ohm R."/>
            <person name="Sun H."/>
            <person name="Tunlid A."/>
            <person name="Henrissat B."/>
            <person name="Grigoriev I.V."/>
            <person name="Hibbett D.S."/>
            <person name="Martin F."/>
        </authorList>
    </citation>
    <scope>NUCLEOTIDE SEQUENCE [LARGE SCALE GENOMIC DNA]</scope>
    <source>
        <strain evidence="4">MAFF 305830</strain>
    </source>
</reference>
<dbReference type="OrthoDB" id="3062801at2759"/>
<keyword evidence="2" id="KW-0812">Transmembrane</keyword>
<gene>
    <name evidence="3" type="ORF">M408DRAFT_130048</name>
</gene>
<dbReference type="STRING" id="933852.A0A0C3AMS1"/>
<reference evidence="3 4" key="1">
    <citation type="submission" date="2014-04" db="EMBL/GenBank/DDBJ databases">
        <authorList>
            <consortium name="DOE Joint Genome Institute"/>
            <person name="Kuo A."/>
            <person name="Zuccaro A."/>
            <person name="Kohler A."/>
            <person name="Nagy L.G."/>
            <person name="Floudas D."/>
            <person name="Copeland A."/>
            <person name="Barry K.W."/>
            <person name="Cichocki N."/>
            <person name="Veneault-Fourrey C."/>
            <person name="LaButti K."/>
            <person name="Lindquist E.A."/>
            <person name="Lipzen A."/>
            <person name="Lundell T."/>
            <person name="Morin E."/>
            <person name="Murat C."/>
            <person name="Sun H."/>
            <person name="Tunlid A."/>
            <person name="Henrissat B."/>
            <person name="Grigoriev I.V."/>
            <person name="Hibbett D.S."/>
            <person name="Martin F."/>
            <person name="Nordberg H.P."/>
            <person name="Cantor M.N."/>
            <person name="Hua S.X."/>
        </authorList>
    </citation>
    <scope>NUCLEOTIDE SEQUENCE [LARGE SCALE GENOMIC DNA]</scope>
    <source>
        <strain evidence="3 4">MAFF 305830</strain>
    </source>
</reference>
<organism evidence="3 4">
    <name type="scientific">Serendipita vermifera MAFF 305830</name>
    <dbReference type="NCBI Taxonomy" id="933852"/>
    <lineage>
        <taxon>Eukaryota</taxon>
        <taxon>Fungi</taxon>
        <taxon>Dikarya</taxon>
        <taxon>Basidiomycota</taxon>
        <taxon>Agaricomycotina</taxon>
        <taxon>Agaricomycetes</taxon>
        <taxon>Sebacinales</taxon>
        <taxon>Serendipitaceae</taxon>
        <taxon>Serendipita</taxon>
    </lineage>
</organism>
<keyword evidence="2" id="KW-0472">Membrane</keyword>
<dbReference type="EMBL" id="KN824421">
    <property type="protein sequence ID" value="KIM20571.1"/>
    <property type="molecule type" value="Genomic_DNA"/>
</dbReference>
<dbReference type="Proteomes" id="UP000054097">
    <property type="component" value="Unassembled WGS sequence"/>
</dbReference>
<keyword evidence="2" id="KW-1133">Transmembrane helix</keyword>
<evidence type="ECO:0000313" key="4">
    <source>
        <dbReference type="Proteomes" id="UP000054097"/>
    </source>
</evidence>
<evidence type="ECO:0000313" key="3">
    <source>
        <dbReference type="EMBL" id="KIM20571.1"/>
    </source>
</evidence>
<accession>A0A0C3AMS1</accession>
<feature type="transmembrane region" description="Helical" evidence="2">
    <location>
        <begin position="274"/>
        <end position="296"/>
    </location>
</feature>
<feature type="transmembrane region" description="Helical" evidence="2">
    <location>
        <begin position="178"/>
        <end position="198"/>
    </location>
</feature>
<dbReference type="AlphaFoldDB" id="A0A0C3AMS1"/>
<feature type="transmembrane region" description="Helical" evidence="2">
    <location>
        <begin position="148"/>
        <end position="166"/>
    </location>
</feature>
<proteinExistence type="predicted"/>
<feature type="compositionally biased region" description="Polar residues" evidence="1">
    <location>
        <begin position="68"/>
        <end position="77"/>
    </location>
</feature>
<protein>
    <recommendedName>
        <fullName evidence="5">Transmembrane protein</fullName>
    </recommendedName>
</protein>
<feature type="transmembrane region" description="Helical" evidence="2">
    <location>
        <begin position="227"/>
        <end position="254"/>
    </location>
</feature>
<dbReference type="HOGENOM" id="CLU_487585_0_0_1"/>
<name>A0A0C3AMS1_SERVB</name>
<keyword evidence="4" id="KW-1185">Reference proteome</keyword>
<sequence length="559" mass="61252">MPSLYFNRIGRVFSEADVSQKEIEILLAQEMRGGPRSLAAWLMNQPNSRRLIGGIPDIDDDSEPLLSDGQNSNSPSPNRRPLALHTDDDQSDNEAASFYDEASTLAGHGFEALPRRLSPEMKESFRKIQRFQTEWENFIDSMVKEWKTLNVVSALLLSALLTVFQIQDAQYVPVTRTAALLSLICAFMSLMFGGMYIIRFSTMRTMRKAVRWIEETHKKKQKLLWNIWIMLSLPVMWLVYSLLFFCITILGFVWTSGTGTHVDPPTDDDRAAVILGPRIGVTVVFAIGFVYFCLVLNTFRVWSGVTISPNNDTLVNLNSPDSRANMNDLETSALALAGADNQSPPALPKTIHELDTIVPVGAGGQSQSMDALQALGPSNATRETRQQRSDEIIRGLEERGVRGGSVGSTPSVLRLEGMDLTFTPADRVASLRHSPNLVSSTLTSTPPKFISSDLPPPNTIVTQPTPVAPTFTSKIPDAAPLTAVDPLMAPNGPWGLQDPLPANSPPFTRHSQAMDLDDALPDRRTPPSTFASVYATPKEEAVSEFGTINRAGGRMGGGI</sequence>
<feature type="region of interest" description="Disordered" evidence="1">
    <location>
        <begin position="52"/>
        <end position="90"/>
    </location>
</feature>
<evidence type="ECO:0008006" key="5">
    <source>
        <dbReference type="Google" id="ProtNLM"/>
    </source>
</evidence>
<evidence type="ECO:0000256" key="1">
    <source>
        <dbReference type="SAM" id="MobiDB-lite"/>
    </source>
</evidence>
<evidence type="ECO:0000256" key="2">
    <source>
        <dbReference type="SAM" id="Phobius"/>
    </source>
</evidence>